<keyword evidence="3" id="KW-1185">Reference proteome</keyword>
<reference evidence="2 3" key="1">
    <citation type="journal article" date="2011" name="Science">
        <title>The ecoresponsive genome of Daphnia pulex.</title>
        <authorList>
            <person name="Colbourne J.K."/>
            <person name="Pfrender M.E."/>
            <person name="Gilbert D."/>
            <person name="Thomas W.K."/>
            <person name="Tucker A."/>
            <person name="Oakley T.H."/>
            <person name="Tokishita S."/>
            <person name="Aerts A."/>
            <person name="Arnold G.J."/>
            <person name="Basu M.K."/>
            <person name="Bauer D.J."/>
            <person name="Caceres C.E."/>
            <person name="Carmel L."/>
            <person name="Casola C."/>
            <person name="Choi J.H."/>
            <person name="Detter J.C."/>
            <person name="Dong Q."/>
            <person name="Dusheyko S."/>
            <person name="Eads B.D."/>
            <person name="Frohlich T."/>
            <person name="Geiler-Samerotte K.A."/>
            <person name="Gerlach D."/>
            <person name="Hatcher P."/>
            <person name="Jogdeo S."/>
            <person name="Krijgsveld J."/>
            <person name="Kriventseva E.V."/>
            <person name="Kultz D."/>
            <person name="Laforsch C."/>
            <person name="Lindquist E."/>
            <person name="Lopez J."/>
            <person name="Manak J.R."/>
            <person name="Muller J."/>
            <person name="Pangilinan J."/>
            <person name="Patwardhan R.P."/>
            <person name="Pitluck S."/>
            <person name="Pritham E.J."/>
            <person name="Rechtsteiner A."/>
            <person name="Rho M."/>
            <person name="Rogozin I.B."/>
            <person name="Sakarya O."/>
            <person name="Salamov A."/>
            <person name="Schaack S."/>
            <person name="Shapiro H."/>
            <person name="Shiga Y."/>
            <person name="Skalitzky C."/>
            <person name="Smith Z."/>
            <person name="Souvorov A."/>
            <person name="Sung W."/>
            <person name="Tang Z."/>
            <person name="Tsuchiya D."/>
            <person name="Tu H."/>
            <person name="Vos H."/>
            <person name="Wang M."/>
            <person name="Wolf Y.I."/>
            <person name="Yamagata H."/>
            <person name="Yamada T."/>
            <person name="Ye Y."/>
            <person name="Shaw J.R."/>
            <person name="Andrews J."/>
            <person name="Crease T.J."/>
            <person name="Tang H."/>
            <person name="Lucas S.M."/>
            <person name="Robertson H.M."/>
            <person name="Bork P."/>
            <person name="Koonin E.V."/>
            <person name="Zdobnov E.M."/>
            <person name="Grigoriev I.V."/>
            <person name="Lynch M."/>
            <person name="Boore J.L."/>
        </authorList>
    </citation>
    <scope>NUCLEOTIDE SEQUENCE [LARGE SCALE GENOMIC DNA]</scope>
</reference>
<dbReference type="EMBL" id="GL737253">
    <property type="protein sequence ID" value="EFX60043.1"/>
    <property type="molecule type" value="Genomic_DNA"/>
</dbReference>
<dbReference type="InterPro" id="IPR025724">
    <property type="entry name" value="GAG-pre-integrase_dom"/>
</dbReference>
<dbReference type="Proteomes" id="UP000000305">
    <property type="component" value="Unassembled WGS sequence"/>
</dbReference>
<dbReference type="InParanoid" id="E9I7I7"/>
<dbReference type="AlphaFoldDB" id="E9I7I7"/>
<proteinExistence type="predicted"/>
<sequence>MLLNIPNVLYVPTCGRNLLATEMLREQSIGMDLMSVPKKAVLHCGKIKLVSNTNKRNRLCIGKRSKKFEANAISVPLTLELWHRRLGHASLGKLEKLIGKELVRGLVIQATIED</sequence>
<organism evidence="2 3">
    <name type="scientific">Daphnia pulex</name>
    <name type="common">Water flea</name>
    <dbReference type="NCBI Taxonomy" id="6669"/>
    <lineage>
        <taxon>Eukaryota</taxon>
        <taxon>Metazoa</taxon>
        <taxon>Ecdysozoa</taxon>
        <taxon>Arthropoda</taxon>
        <taxon>Crustacea</taxon>
        <taxon>Branchiopoda</taxon>
        <taxon>Diplostraca</taxon>
        <taxon>Cladocera</taxon>
        <taxon>Anomopoda</taxon>
        <taxon>Daphniidae</taxon>
        <taxon>Daphnia</taxon>
    </lineage>
</organism>
<evidence type="ECO:0000313" key="2">
    <source>
        <dbReference type="EMBL" id="EFX60043.1"/>
    </source>
</evidence>
<gene>
    <name evidence="2" type="ORF">DAPPUDRAFT_345677</name>
</gene>
<name>E9I7I7_DAPPU</name>
<feature type="domain" description="GAG-pre-integrase" evidence="1">
    <location>
        <begin position="76"/>
        <end position="108"/>
    </location>
</feature>
<evidence type="ECO:0000259" key="1">
    <source>
        <dbReference type="Pfam" id="PF13976"/>
    </source>
</evidence>
<dbReference type="Pfam" id="PF13976">
    <property type="entry name" value="gag_pre-integrs"/>
    <property type="match status" value="1"/>
</dbReference>
<dbReference type="KEGG" id="dpx:DAPPUDRAFT_345677"/>
<dbReference type="HOGENOM" id="CLU_2123495_0_0_1"/>
<accession>E9I7I7</accession>
<protein>
    <recommendedName>
        <fullName evidence="1">GAG-pre-integrase domain-containing protein</fullName>
    </recommendedName>
</protein>
<evidence type="ECO:0000313" key="3">
    <source>
        <dbReference type="Proteomes" id="UP000000305"/>
    </source>
</evidence>